<dbReference type="AlphaFoldDB" id="A0A8T3BCI6"/>
<organism evidence="1 2">
    <name type="scientific">Dendrobium nobile</name>
    <name type="common">Orchid</name>
    <dbReference type="NCBI Taxonomy" id="94219"/>
    <lineage>
        <taxon>Eukaryota</taxon>
        <taxon>Viridiplantae</taxon>
        <taxon>Streptophyta</taxon>
        <taxon>Embryophyta</taxon>
        <taxon>Tracheophyta</taxon>
        <taxon>Spermatophyta</taxon>
        <taxon>Magnoliopsida</taxon>
        <taxon>Liliopsida</taxon>
        <taxon>Asparagales</taxon>
        <taxon>Orchidaceae</taxon>
        <taxon>Epidendroideae</taxon>
        <taxon>Malaxideae</taxon>
        <taxon>Dendrobiinae</taxon>
        <taxon>Dendrobium</taxon>
    </lineage>
</organism>
<gene>
    <name evidence="1" type="ORF">KFK09_011398</name>
</gene>
<protein>
    <submittedName>
        <fullName evidence="1">Uncharacterized protein</fullName>
    </submittedName>
</protein>
<reference evidence="1" key="1">
    <citation type="journal article" date="2022" name="Front. Genet.">
        <title>Chromosome-Scale Assembly of the Dendrobium nobile Genome Provides Insights Into the Molecular Mechanism of the Biosynthesis of the Medicinal Active Ingredient of Dendrobium.</title>
        <authorList>
            <person name="Xu Q."/>
            <person name="Niu S.-C."/>
            <person name="Li K.-L."/>
            <person name="Zheng P.-J."/>
            <person name="Zhang X.-J."/>
            <person name="Jia Y."/>
            <person name="Liu Y."/>
            <person name="Niu Y.-X."/>
            <person name="Yu L.-H."/>
            <person name="Chen D.-F."/>
            <person name="Zhang G.-Q."/>
        </authorList>
    </citation>
    <scope>NUCLEOTIDE SEQUENCE</scope>
    <source>
        <tissue evidence="1">Leaf</tissue>
    </source>
</reference>
<name>A0A8T3BCI6_DENNO</name>
<proteinExistence type="predicted"/>
<evidence type="ECO:0000313" key="1">
    <source>
        <dbReference type="EMBL" id="KAI0510789.1"/>
    </source>
</evidence>
<accession>A0A8T3BCI6</accession>
<dbReference type="Proteomes" id="UP000829196">
    <property type="component" value="Unassembled WGS sequence"/>
</dbReference>
<sequence length="50" mass="5334">MQRHSVQTSAKHNLFSCSSTKGNLLACSSAKGNLGKLQFVFSVSCSLSSR</sequence>
<dbReference type="EMBL" id="JAGYWB010000009">
    <property type="protein sequence ID" value="KAI0510789.1"/>
    <property type="molecule type" value="Genomic_DNA"/>
</dbReference>
<evidence type="ECO:0000313" key="2">
    <source>
        <dbReference type="Proteomes" id="UP000829196"/>
    </source>
</evidence>
<keyword evidence="2" id="KW-1185">Reference proteome</keyword>
<comment type="caution">
    <text evidence="1">The sequence shown here is derived from an EMBL/GenBank/DDBJ whole genome shotgun (WGS) entry which is preliminary data.</text>
</comment>